<reference evidence="1 2" key="1">
    <citation type="journal article" date="2023" name="Mol. Biol. Evol.">
        <title>Genomics of Secondarily Temperate Adaptation in the Only Non-Antarctic Icefish.</title>
        <authorList>
            <person name="Rivera-Colon A.G."/>
            <person name="Rayamajhi N."/>
            <person name="Minhas B.F."/>
            <person name="Madrigal G."/>
            <person name="Bilyk K.T."/>
            <person name="Yoon V."/>
            <person name="Hune M."/>
            <person name="Gregory S."/>
            <person name="Cheng C.H.C."/>
            <person name="Catchen J.M."/>
        </authorList>
    </citation>
    <scope>NUCLEOTIDE SEQUENCE [LARGE SCALE GENOMIC DNA]</scope>
    <source>
        <strain evidence="1">JC2023a</strain>
    </source>
</reference>
<dbReference type="Proteomes" id="UP001335648">
    <property type="component" value="Unassembled WGS sequence"/>
</dbReference>
<organism evidence="1 2">
    <name type="scientific">Champsocephalus esox</name>
    <name type="common">pike icefish</name>
    <dbReference type="NCBI Taxonomy" id="159716"/>
    <lineage>
        <taxon>Eukaryota</taxon>
        <taxon>Metazoa</taxon>
        <taxon>Chordata</taxon>
        <taxon>Craniata</taxon>
        <taxon>Vertebrata</taxon>
        <taxon>Euteleostomi</taxon>
        <taxon>Actinopterygii</taxon>
        <taxon>Neopterygii</taxon>
        <taxon>Teleostei</taxon>
        <taxon>Neoteleostei</taxon>
        <taxon>Acanthomorphata</taxon>
        <taxon>Eupercaria</taxon>
        <taxon>Perciformes</taxon>
        <taxon>Notothenioidei</taxon>
        <taxon>Channichthyidae</taxon>
        <taxon>Champsocephalus</taxon>
    </lineage>
</organism>
<name>A0AAN8BBU8_9TELE</name>
<keyword evidence="2" id="KW-1185">Reference proteome</keyword>
<sequence length="108" mass="11730">MCCEYQGKGQQLRTSVTPVLYDSVSQDALPAECIELAALMNSVVLGVRGQRLGVLQLASRAAVDSSEEAFSGQSRRGEGEAEGERRPKLFLFMSCLMYSTPQGLPLPF</sequence>
<evidence type="ECO:0000313" key="1">
    <source>
        <dbReference type="EMBL" id="KAK5882358.1"/>
    </source>
</evidence>
<comment type="caution">
    <text evidence="1">The sequence shown here is derived from an EMBL/GenBank/DDBJ whole genome shotgun (WGS) entry which is preliminary data.</text>
</comment>
<accession>A0AAN8BBU8</accession>
<dbReference type="AlphaFoldDB" id="A0AAN8BBU8"/>
<protein>
    <submittedName>
        <fullName evidence="1">Uncharacterized protein</fullName>
    </submittedName>
</protein>
<proteinExistence type="predicted"/>
<evidence type="ECO:0000313" key="2">
    <source>
        <dbReference type="Proteomes" id="UP001335648"/>
    </source>
</evidence>
<gene>
    <name evidence="1" type="ORF">CesoFtcFv8_020952</name>
</gene>
<dbReference type="EMBL" id="JAULUE010002062">
    <property type="protein sequence ID" value="KAK5882358.1"/>
    <property type="molecule type" value="Genomic_DNA"/>
</dbReference>